<dbReference type="EMBL" id="BDDD01000241">
    <property type="protein sequence ID" value="GAV62194.1"/>
    <property type="molecule type" value="Genomic_DNA"/>
</dbReference>
<organism evidence="4 5">
    <name type="scientific">Cephalotus follicularis</name>
    <name type="common">Albany pitcher plant</name>
    <dbReference type="NCBI Taxonomy" id="3775"/>
    <lineage>
        <taxon>Eukaryota</taxon>
        <taxon>Viridiplantae</taxon>
        <taxon>Streptophyta</taxon>
        <taxon>Embryophyta</taxon>
        <taxon>Tracheophyta</taxon>
        <taxon>Spermatophyta</taxon>
        <taxon>Magnoliopsida</taxon>
        <taxon>eudicotyledons</taxon>
        <taxon>Gunneridae</taxon>
        <taxon>Pentapetalae</taxon>
        <taxon>rosids</taxon>
        <taxon>fabids</taxon>
        <taxon>Oxalidales</taxon>
        <taxon>Cephalotaceae</taxon>
        <taxon>Cephalotus</taxon>
    </lineage>
</organism>
<dbReference type="PANTHER" id="PTHR21450:SF34">
    <property type="entry name" value="DUF632 DOMAIN-CONTAINING PROTEIN"/>
    <property type="match status" value="1"/>
</dbReference>
<evidence type="ECO:0000259" key="2">
    <source>
        <dbReference type="Pfam" id="PF04782"/>
    </source>
</evidence>
<name>A0A1Q3B2V7_CEPFO</name>
<dbReference type="Proteomes" id="UP000187406">
    <property type="component" value="Unassembled WGS sequence"/>
</dbReference>
<feature type="domain" description="DUF630" evidence="3">
    <location>
        <begin position="1"/>
        <end position="60"/>
    </location>
</feature>
<reference evidence="5" key="1">
    <citation type="submission" date="2016-04" db="EMBL/GenBank/DDBJ databases">
        <title>Cephalotus genome sequencing.</title>
        <authorList>
            <person name="Fukushima K."/>
            <person name="Hasebe M."/>
            <person name="Fang X."/>
        </authorList>
    </citation>
    <scope>NUCLEOTIDE SEQUENCE [LARGE SCALE GENOMIC DNA]</scope>
    <source>
        <strain evidence="5">cv. St1</strain>
    </source>
</reference>
<dbReference type="Pfam" id="PF04782">
    <property type="entry name" value="DUF632"/>
    <property type="match status" value="1"/>
</dbReference>
<feature type="domain" description="DUF632" evidence="2">
    <location>
        <begin position="266"/>
        <end position="589"/>
    </location>
</feature>
<keyword evidence="5" id="KW-1185">Reference proteome</keyword>
<dbReference type="AlphaFoldDB" id="A0A1Q3B2V7"/>
<dbReference type="InterPro" id="IPR006868">
    <property type="entry name" value="DUF630"/>
</dbReference>
<dbReference type="PANTHER" id="PTHR21450">
    <property type="entry name" value="PROTEIN ALTERED PHOSPHATE STARVATION RESPONSE 1"/>
    <property type="match status" value="1"/>
</dbReference>
<accession>A0A1Q3B2V7</accession>
<evidence type="ECO:0000313" key="5">
    <source>
        <dbReference type="Proteomes" id="UP000187406"/>
    </source>
</evidence>
<feature type="compositionally biased region" description="Acidic residues" evidence="1">
    <location>
        <begin position="144"/>
        <end position="153"/>
    </location>
</feature>
<dbReference type="InParanoid" id="A0A1Q3B2V7"/>
<evidence type="ECO:0000313" key="4">
    <source>
        <dbReference type="EMBL" id="GAV62194.1"/>
    </source>
</evidence>
<feature type="region of interest" description="Disordered" evidence="1">
    <location>
        <begin position="124"/>
        <end position="153"/>
    </location>
</feature>
<dbReference type="STRING" id="3775.A0A1Q3B2V7"/>
<protein>
    <submittedName>
        <fullName evidence="4">DUF632 domain-containing protein/DUF630 domain-containing protein</fullName>
    </submittedName>
</protein>
<gene>
    <name evidence="4" type="ORF">CFOL_v3_05718</name>
</gene>
<dbReference type="InterPro" id="IPR006867">
    <property type="entry name" value="DUF632"/>
</dbReference>
<dbReference type="Pfam" id="PF04783">
    <property type="entry name" value="DUF630"/>
    <property type="match status" value="1"/>
</dbReference>
<evidence type="ECO:0000259" key="3">
    <source>
        <dbReference type="Pfam" id="PF04783"/>
    </source>
</evidence>
<proteinExistence type="predicted"/>
<evidence type="ECO:0000256" key="1">
    <source>
        <dbReference type="SAM" id="MobiDB-lite"/>
    </source>
</evidence>
<comment type="caution">
    <text evidence="4">The sequence shown here is derived from an EMBL/GenBank/DDBJ whole genome shotgun (WGS) entry which is preliminary data.</text>
</comment>
<dbReference type="OrthoDB" id="1893612at2759"/>
<sequence>MGCVASKKDEEGDVVTLCKQRKRLMKLAVERRYAFADAHCKYNQSLYAVAAALRLFVARHSSPSSPFLVTFPSTSNDEPSESTIVTNPMFLQQRPTEPTHQAIAFEDSKICINSSNVETEIQELNHEKQNNTNDGTGDDKDEKSEEEESEDEEVVCENFYGKGTPTMPSPRTEFGWDFFDSFKGINEFSHSDEDLKVVREQEGIPDLEEVGERSMSEGKAVNVNIGQVCHEESGFQDVKIGDDANNVSHRESSRFVIDEPTNGRELLEALKDVEDHFVRAYDSGLDVSKMLETNRVLLQSGLEEMKENSNSLIRSITLNRSTSSGSSFCKSLLTSSSKSSSTWTEFTHDLFDDFRGMEAGSHSSTLGRLYAWEKKLYEEVKAGDRTRRNYERKRSQLRNQDARVDGLHPVDKMRAEIKNLHTRILVAVRSAESISEKIEKMRDEELHPQLVELLHGLMRNWKIMLESHETQNRIMFEVTSFNCPSYGKFCNDFHRLATLQLEAELHNWRACFAEYVSTQKAYIEALDGWLKKFIAPEVELYSNTRPSIPPCRVNGPPLLVLCHNWLACIEKLPDKSVTCAMKSFGKDIRALWVQQGQEQQQKRKVDGLAKELDGKEMEFRRVESRILAPKISEHESDINFRNQIEYLADRKNQLDMFRKRLDAEKENHISSMEETQQITVNGFQTGFCSIFEFLAKFSKASVKMYADLMSSRENADAAEERGNESFRIEELNYHLTS</sequence>